<dbReference type="EMBL" id="JADCTT010000005">
    <property type="protein sequence ID" value="KAF9752667.1"/>
    <property type="molecule type" value="Genomic_DNA"/>
</dbReference>
<dbReference type="GO" id="GO:0016846">
    <property type="term" value="F:carbon-sulfur lyase activity"/>
    <property type="evidence" value="ECO:0007669"/>
    <property type="project" value="InterPro"/>
</dbReference>
<evidence type="ECO:0000256" key="2">
    <source>
        <dbReference type="ARBA" id="ARBA00022723"/>
    </source>
</evidence>
<dbReference type="PANTHER" id="PTHR33337">
    <property type="entry name" value="GFA DOMAIN-CONTAINING PROTEIN"/>
    <property type="match status" value="1"/>
</dbReference>
<reference evidence="7" key="2">
    <citation type="submission" date="2020-10" db="EMBL/GenBank/DDBJ databases">
        <title>High-Quality Genome Resource of Clonostachys rosea strain S41 by Oxford Nanopore Long-Read Sequencing.</title>
        <authorList>
            <person name="Wang H."/>
        </authorList>
    </citation>
    <scope>NUCLEOTIDE SEQUENCE</scope>
    <source>
        <strain evidence="7">S41</strain>
    </source>
</reference>
<dbReference type="Pfam" id="PF04828">
    <property type="entry name" value="GFA"/>
    <property type="match status" value="1"/>
</dbReference>
<evidence type="ECO:0000259" key="5">
    <source>
        <dbReference type="PROSITE" id="PS51891"/>
    </source>
</evidence>
<dbReference type="GO" id="GO:0046872">
    <property type="term" value="F:metal ion binding"/>
    <property type="evidence" value="ECO:0007669"/>
    <property type="project" value="UniProtKB-KW"/>
</dbReference>
<evidence type="ECO:0000313" key="7">
    <source>
        <dbReference type="EMBL" id="KAF9752667.1"/>
    </source>
</evidence>
<keyword evidence="4" id="KW-0456">Lyase</keyword>
<evidence type="ECO:0000256" key="3">
    <source>
        <dbReference type="ARBA" id="ARBA00022833"/>
    </source>
</evidence>
<dbReference type="PROSITE" id="PS51891">
    <property type="entry name" value="CENP_V_GFA"/>
    <property type="match status" value="1"/>
</dbReference>
<comment type="similarity">
    <text evidence="1">Belongs to the Gfa family.</text>
</comment>
<feature type="domain" description="CENP-V/GFA" evidence="5">
    <location>
        <begin position="7"/>
        <end position="122"/>
    </location>
</feature>
<dbReference type="InterPro" id="IPR006913">
    <property type="entry name" value="CENP-V/GFA"/>
</dbReference>
<proteinExistence type="inferred from homology"/>
<dbReference type="InterPro" id="IPR011057">
    <property type="entry name" value="Mss4-like_sf"/>
</dbReference>
<evidence type="ECO:0000256" key="1">
    <source>
        <dbReference type="ARBA" id="ARBA00005495"/>
    </source>
</evidence>
<keyword evidence="3" id="KW-0862">Zinc</keyword>
<dbReference type="Proteomes" id="UP000616885">
    <property type="component" value="Unassembled WGS sequence"/>
</dbReference>
<organism evidence="6">
    <name type="scientific">Bionectria ochroleuca</name>
    <name type="common">Gliocladium roseum</name>
    <dbReference type="NCBI Taxonomy" id="29856"/>
    <lineage>
        <taxon>Eukaryota</taxon>
        <taxon>Fungi</taxon>
        <taxon>Dikarya</taxon>
        <taxon>Ascomycota</taxon>
        <taxon>Pezizomycotina</taxon>
        <taxon>Sordariomycetes</taxon>
        <taxon>Hypocreomycetidae</taxon>
        <taxon>Hypocreales</taxon>
        <taxon>Bionectriaceae</taxon>
        <taxon>Clonostachys</taxon>
    </lineage>
</organism>
<evidence type="ECO:0000256" key="4">
    <source>
        <dbReference type="ARBA" id="ARBA00023239"/>
    </source>
</evidence>
<gene>
    <name evidence="6" type="ORF">BN869_000007100_1</name>
    <name evidence="7" type="ORF">IM811_014461</name>
</gene>
<evidence type="ECO:0000313" key="6">
    <source>
        <dbReference type="EMBL" id="CEO51042.1"/>
    </source>
</evidence>
<keyword evidence="2" id="KW-0479">Metal-binding</keyword>
<accession>A0A0B7K656</accession>
<sequence>MSAVDNRTASCLCRSISVTLAGEPSLKVLCHCDSCKKASGVVFQANTFWPKENITVSDPEGMLQEYRDTSPDSGRYVLRSFCRNCGSFIKITNPTHPNISKMVIVPIGIINGEKESMIPGHEFFVKQKLGWLESREGVIEYQGME</sequence>
<dbReference type="AlphaFoldDB" id="A0A0B7K656"/>
<dbReference type="Gene3D" id="3.90.1590.10">
    <property type="entry name" value="glutathione-dependent formaldehyde- activating enzyme (gfa)"/>
    <property type="match status" value="1"/>
</dbReference>
<protein>
    <recommendedName>
        <fullName evidence="5">CENP-V/GFA domain-containing protein</fullName>
    </recommendedName>
</protein>
<dbReference type="PANTHER" id="PTHR33337:SF40">
    <property type="entry name" value="CENP-V_GFA DOMAIN-CONTAINING PROTEIN-RELATED"/>
    <property type="match status" value="1"/>
</dbReference>
<reference evidence="6" key="1">
    <citation type="submission" date="2015-01" db="EMBL/GenBank/DDBJ databases">
        <authorList>
            <person name="Durling Mikael"/>
        </authorList>
    </citation>
    <scope>NUCLEOTIDE SEQUENCE</scope>
</reference>
<dbReference type="EMBL" id="CDPU01000021">
    <property type="protein sequence ID" value="CEO51042.1"/>
    <property type="molecule type" value="Genomic_DNA"/>
</dbReference>
<name>A0A0B7K656_BIOOC</name>
<dbReference type="SUPFAM" id="SSF51316">
    <property type="entry name" value="Mss4-like"/>
    <property type="match status" value="1"/>
</dbReference>